<dbReference type="AlphaFoldDB" id="A0A5E4PT00"/>
<dbReference type="Proteomes" id="UP000324832">
    <property type="component" value="Unassembled WGS sequence"/>
</dbReference>
<evidence type="ECO:0000256" key="1">
    <source>
        <dbReference type="SAM" id="MobiDB-lite"/>
    </source>
</evidence>
<reference evidence="2 3" key="1">
    <citation type="submission" date="2017-07" db="EMBL/GenBank/DDBJ databases">
        <authorList>
            <person name="Talla V."/>
            <person name="Backstrom N."/>
        </authorList>
    </citation>
    <scope>NUCLEOTIDE SEQUENCE [LARGE SCALE GENOMIC DNA]</scope>
</reference>
<dbReference type="EMBL" id="FZQP02000260">
    <property type="protein sequence ID" value="VVC88204.1"/>
    <property type="molecule type" value="Genomic_DNA"/>
</dbReference>
<keyword evidence="3" id="KW-1185">Reference proteome</keyword>
<accession>A0A5E4PT00</accession>
<evidence type="ECO:0000313" key="3">
    <source>
        <dbReference type="Proteomes" id="UP000324832"/>
    </source>
</evidence>
<gene>
    <name evidence="2" type="ORF">LSINAPIS_LOCUS1630</name>
</gene>
<protein>
    <submittedName>
        <fullName evidence="2">Uncharacterized protein</fullName>
    </submittedName>
</protein>
<feature type="compositionally biased region" description="Polar residues" evidence="1">
    <location>
        <begin position="1"/>
        <end position="15"/>
    </location>
</feature>
<evidence type="ECO:0000313" key="2">
    <source>
        <dbReference type="EMBL" id="VVC88204.1"/>
    </source>
</evidence>
<feature type="region of interest" description="Disordered" evidence="1">
    <location>
        <begin position="1"/>
        <end position="47"/>
    </location>
</feature>
<name>A0A5E4PT00_9NEOP</name>
<proteinExistence type="predicted"/>
<organism evidence="2 3">
    <name type="scientific">Leptidea sinapis</name>
    <dbReference type="NCBI Taxonomy" id="189913"/>
    <lineage>
        <taxon>Eukaryota</taxon>
        <taxon>Metazoa</taxon>
        <taxon>Ecdysozoa</taxon>
        <taxon>Arthropoda</taxon>
        <taxon>Hexapoda</taxon>
        <taxon>Insecta</taxon>
        <taxon>Pterygota</taxon>
        <taxon>Neoptera</taxon>
        <taxon>Endopterygota</taxon>
        <taxon>Lepidoptera</taxon>
        <taxon>Glossata</taxon>
        <taxon>Ditrysia</taxon>
        <taxon>Papilionoidea</taxon>
        <taxon>Pieridae</taxon>
        <taxon>Dismorphiinae</taxon>
        <taxon>Leptidea</taxon>
    </lineage>
</organism>
<sequence>MTTRSGSLGTTSQNDKGPRGVRGAVEASGWRGGGRESSARQLRARRSTRAGALRFRRSCGYLVCALM</sequence>